<reference evidence="3 4" key="1">
    <citation type="submission" date="2020-05" db="EMBL/GenBank/DDBJ databases">
        <title>Mucilaginibacter mali sp. nov.</title>
        <authorList>
            <person name="Kim H.S."/>
            <person name="Lee K.C."/>
            <person name="Suh M.K."/>
            <person name="Kim J.-S."/>
            <person name="Han K.-I."/>
            <person name="Eom M.K."/>
            <person name="Shin Y.K."/>
            <person name="Lee J.-S."/>
        </authorList>
    </citation>
    <scope>NUCLEOTIDE SEQUENCE [LARGE SCALE GENOMIC DNA]</scope>
    <source>
        <strain evidence="3 4">G2-14</strain>
    </source>
</reference>
<keyword evidence="1" id="KW-1133">Transmembrane helix</keyword>
<dbReference type="Proteomes" id="UP000505355">
    <property type="component" value="Chromosome"/>
</dbReference>
<keyword evidence="1" id="KW-0472">Membrane</keyword>
<feature type="transmembrane region" description="Helical" evidence="1">
    <location>
        <begin position="6"/>
        <end position="27"/>
    </location>
</feature>
<feature type="domain" description="DUF6249" evidence="2">
    <location>
        <begin position="11"/>
        <end position="108"/>
    </location>
</feature>
<name>A0A7D4UE93_9SPHI</name>
<dbReference type="KEGG" id="mmab:HQ865_17055"/>
<proteinExistence type="predicted"/>
<dbReference type="Pfam" id="PF19762">
    <property type="entry name" value="DUF6249"/>
    <property type="match status" value="1"/>
</dbReference>
<evidence type="ECO:0000259" key="2">
    <source>
        <dbReference type="Pfam" id="PF19762"/>
    </source>
</evidence>
<organism evidence="3 4">
    <name type="scientific">Mucilaginibacter mali</name>
    <dbReference type="NCBI Taxonomy" id="2740462"/>
    <lineage>
        <taxon>Bacteria</taxon>
        <taxon>Pseudomonadati</taxon>
        <taxon>Bacteroidota</taxon>
        <taxon>Sphingobacteriia</taxon>
        <taxon>Sphingobacteriales</taxon>
        <taxon>Sphingobacteriaceae</taxon>
        <taxon>Mucilaginibacter</taxon>
    </lineage>
</organism>
<feature type="transmembrane region" description="Helical" evidence="1">
    <location>
        <begin position="85"/>
        <end position="104"/>
    </location>
</feature>
<dbReference type="EMBL" id="CP054139">
    <property type="protein sequence ID" value="QKJ31399.1"/>
    <property type="molecule type" value="Genomic_DNA"/>
</dbReference>
<feature type="transmembrane region" description="Helical" evidence="1">
    <location>
        <begin position="54"/>
        <end position="73"/>
    </location>
</feature>
<dbReference type="InterPro" id="IPR046216">
    <property type="entry name" value="DUF6249"/>
</dbReference>
<dbReference type="AlphaFoldDB" id="A0A7D4UE93"/>
<keyword evidence="4" id="KW-1185">Reference proteome</keyword>
<sequence>MEHGELLIPILVPLGLFAMIFGIIYLSNKEKMAMIERGMDPRAYRAQPAPYKNLKWGLLLIGAGLGLFLAFLLDRTLFHVGEDNPAIYFALIAIFGGGGLVLSYRIEKKEILDKE</sequence>
<protein>
    <recommendedName>
        <fullName evidence="2">DUF6249 domain-containing protein</fullName>
    </recommendedName>
</protein>
<gene>
    <name evidence="3" type="ORF">HQ865_17055</name>
</gene>
<evidence type="ECO:0000256" key="1">
    <source>
        <dbReference type="SAM" id="Phobius"/>
    </source>
</evidence>
<accession>A0A7D4UE93</accession>
<evidence type="ECO:0000313" key="4">
    <source>
        <dbReference type="Proteomes" id="UP000505355"/>
    </source>
</evidence>
<dbReference type="RefSeq" id="WP_173416059.1">
    <property type="nucleotide sequence ID" value="NZ_CP054139.1"/>
</dbReference>
<evidence type="ECO:0000313" key="3">
    <source>
        <dbReference type="EMBL" id="QKJ31399.1"/>
    </source>
</evidence>
<keyword evidence="1" id="KW-0812">Transmembrane</keyword>